<name>A0A0K2RY89_9MICC</name>
<dbReference type="EMBL" id="AP014938">
    <property type="protein sequence ID" value="BAS19803.1"/>
    <property type="molecule type" value="Genomic_DNA"/>
</dbReference>
<evidence type="ECO:0000313" key="1">
    <source>
        <dbReference type="EMBL" id="BAS19803.1"/>
    </source>
</evidence>
<dbReference type="PATRIC" id="fig|43675.28.peg.563"/>
<dbReference type="Proteomes" id="UP000066203">
    <property type="component" value="Chromosome"/>
</dbReference>
<sequence length="326" mass="37696">MGVRVLYSRSMSSVVFSQVMDAREWRAAEAAHEARAGRYADPFAQRRARHEVHPVEDFLFTYYTLKPGQFKRWHPGAGIILLDAPERASWRFYRRATEQELLETGCTPEVARAQADAASAVTVDVTDFVERRATALAFTHEILRNTAAKKGQFGCFGMHEWAMAYKSVENNIRHDYLKLRLGAEGTDQVVESHRIRCSHFDAFRFFMPQAAPMNELQPTRETQRVLEQPACLHANMDVYKWAYKLLPLVDSTLVMDCFNLAWDARELDMRAAPYDIRDWGYEPIPVETTEGKAEYVRIQRGLSERSIELRERLLRVCERYLPPLEA</sequence>
<evidence type="ECO:0000313" key="2">
    <source>
        <dbReference type="Proteomes" id="UP000066203"/>
    </source>
</evidence>
<dbReference type="AlphaFoldDB" id="A0A0K2RY89"/>
<evidence type="ECO:0008006" key="3">
    <source>
        <dbReference type="Google" id="ProtNLM"/>
    </source>
</evidence>
<accession>A0A0K2RY89</accession>
<protein>
    <recommendedName>
        <fullName evidence="3">3-methyladenine DNA glycosylase</fullName>
    </recommendedName>
</protein>
<organism evidence="1">
    <name type="scientific">Rothia mucilaginosa</name>
    <dbReference type="NCBI Taxonomy" id="43675"/>
    <lineage>
        <taxon>Bacteria</taxon>
        <taxon>Bacillati</taxon>
        <taxon>Actinomycetota</taxon>
        <taxon>Actinomycetes</taxon>
        <taxon>Micrococcales</taxon>
        <taxon>Micrococcaceae</taxon>
        <taxon>Rothia</taxon>
    </lineage>
</organism>
<gene>
    <name evidence="1" type="ORF">RM6536_0556</name>
</gene>
<reference evidence="2" key="1">
    <citation type="submission" date="2015-08" db="EMBL/GenBank/DDBJ databases">
        <title>Complete genome sequence of Rothia mucilaginosa strain NUM-Rm6536.</title>
        <authorList>
            <person name="Nambu T."/>
        </authorList>
    </citation>
    <scope>NUCLEOTIDE SEQUENCE [LARGE SCALE GENOMIC DNA]</scope>
    <source>
        <strain evidence="2">NUM-Rm6536</strain>
    </source>
</reference>
<proteinExistence type="predicted"/>